<sequence>MTRAFLTVPAARAGRVRPGGSAPRSRRNRRARDLAVVGLVTAVALAAVGCASADDDKDPDRRSFALEGTTLTVDSDDSALDVVAADVREVRVTRWFRGSVVAGGEPRVTWAMRDDRLVLRVRCDGLVADCSARHRIEVPRGVAVKVEEKDGRVTASGFEEALGIRTEDGSVTVEDSTGPLDLRSDDGSVRALGVGSRQVRASTRDGSVRLGLRAVPDRVEAGSDDGSVTVELPREDGDGVRAVYRVTAETDDGAVDVSVPRDPTGAHVVSARSQDGEVTVRSAN</sequence>
<feature type="region of interest" description="Disordered" evidence="1">
    <location>
        <begin position="255"/>
        <end position="284"/>
    </location>
</feature>
<dbReference type="EMBL" id="BMVU01000001">
    <property type="protein sequence ID" value="GGX52308.1"/>
    <property type="molecule type" value="Genomic_DNA"/>
</dbReference>
<comment type="caution">
    <text evidence="3">The sequence shown here is derived from an EMBL/GenBank/DDBJ whole genome shotgun (WGS) entry which is preliminary data.</text>
</comment>
<evidence type="ECO:0000313" key="3">
    <source>
        <dbReference type="EMBL" id="GGX52308.1"/>
    </source>
</evidence>
<dbReference type="Pfam" id="PF13349">
    <property type="entry name" value="DUF4097"/>
    <property type="match status" value="1"/>
</dbReference>
<protein>
    <submittedName>
        <fullName evidence="3">Lipoprotein</fullName>
    </submittedName>
</protein>
<evidence type="ECO:0000259" key="2">
    <source>
        <dbReference type="Pfam" id="PF13349"/>
    </source>
</evidence>
<reference evidence="3" key="2">
    <citation type="submission" date="2020-09" db="EMBL/GenBank/DDBJ databases">
        <authorList>
            <person name="Sun Q."/>
            <person name="Ohkuma M."/>
        </authorList>
    </citation>
    <scope>NUCLEOTIDE SEQUENCE</scope>
    <source>
        <strain evidence="3">JCM 4790</strain>
    </source>
</reference>
<proteinExistence type="predicted"/>
<dbReference type="InterPro" id="IPR025164">
    <property type="entry name" value="Toastrack_DUF4097"/>
</dbReference>
<gene>
    <name evidence="3" type="ORF">GCM10010358_02480</name>
</gene>
<reference evidence="3" key="1">
    <citation type="journal article" date="2014" name="Int. J. Syst. Evol. Microbiol.">
        <title>Complete genome sequence of Corynebacterium casei LMG S-19264T (=DSM 44701T), isolated from a smear-ripened cheese.</title>
        <authorList>
            <consortium name="US DOE Joint Genome Institute (JGI-PGF)"/>
            <person name="Walter F."/>
            <person name="Albersmeier A."/>
            <person name="Kalinowski J."/>
            <person name="Ruckert C."/>
        </authorList>
    </citation>
    <scope>NUCLEOTIDE SEQUENCE</scope>
    <source>
        <strain evidence="3">JCM 4790</strain>
    </source>
</reference>
<accession>A0A918K7D9</accession>
<name>A0A918K7D9_9ACTN</name>
<keyword evidence="3" id="KW-0449">Lipoprotein</keyword>
<evidence type="ECO:0000256" key="1">
    <source>
        <dbReference type="SAM" id="MobiDB-lite"/>
    </source>
</evidence>
<dbReference type="Proteomes" id="UP000619244">
    <property type="component" value="Unassembled WGS sequence"/>
</dbReference>
<keyword evidence="4" id="KW-1185">Reference proteome</keyword>
<dbReference type="AlphaFoldDB" id="A0A918K7D9"/>
<organism evidence="3 4">
    <name type="scientific">Streptomyces minutiscleroticus</name>
    <dbReference type="NCBI Taxonomy" id="68238"/>
    <lineage>
        <taxon>Bacteria</taxon>
        <taxon>Bacillati</taxon>
        <taxon>Actinomycetota</taxon>
        <taxon>Actinomycetes</taxon>
        <taxon>Kitasatosporales</taxon>
        <taxon>Streptomycetaceae</taxon>
        <taxon>Streptomyces</taxon>
    </lineage>
</organism>
<feature type="domain" description="DUF4097" evidence="2">
    <location>
        <begin position="145"/>
        <end position="251"/>
    </location>
</feature>
<evidence type="ECO:0000313" key="4">
    <source>
        <dbReference type="Proteomes" id="UP000619244"/>
    </source>
</evidence>